<dbReference type="PANTHER" id="PTHR11439">
    <property type="entry name" value="GAG-POL-RELATED RETROTRANSPOSON"/>
    <property type="match status" value="1"/>
</dbReference>
<feature type="domain" description="Integrase catalytic" evidence="15">
    <location>
        <begin position="620"/>
        <end position="729"/>
    </location>
</feature>
<evidence type="ECO:0000256" key="11">
    <source>
        <dbReference type="PROSITE-ProRule" id="PRU00047"/>
    </source>
</evidence>
<dbReference type="GO" id="GO:0008270">
    <property type="term" value="F:zinc ion binding"/>
    <property type="evidence" value="ECO:0007669"/>
    <property type="project" value="UniProtKB-KW"/>
</dbReference>
<evidence type="ECO:0000259" key="15">
    <source>
        <dbReference type="PROSITE" id="PS50994"/>
    </source>
</evidence>
<dbReference type="InterPro" id="IPR056924">
    <property type="entry name" value="SH3_Tf2-1"/>
</dbReference>
<sequence length="2472" mass="281779">MAHVTRQGPIVPHNNANPNNMTPESVQAMIDQALLRNSTNGDGSHSSYEDNRRNVQTARPCFYVDFMKCQPLNFKGTKGVVGLTRWIEKMESVFQISGCAIENQVKFATCTLLDAALTWWNSQIRSLGPDAYSMTWEKFHKCNKVGHFARDCKSSGNANVAKDQRNNGANPKGNAGNAEWKGNASRDPNSNVVMGTFLLNNRYESIMFDTGADRSFISTAFSSLIDIVPTPLGNSYDVELADGKIVRAMIVCDEKLVRVPYGNKTLIFRGNESNNGRESQLIVISCSKAQEYMAKGCQIFLAQISAKKEEDNSEGKQLKDVPVIQDFPKVFIEDLPGLPLARPVEFQIDLIPGAAPIARAPYRLAPSKMKELSEQLQELSDKGFIIPSSSHWEAPVLFIKKKDGSFRICIDYRELNKLKDKKEHEEHLKAILELLKEEKLGIHVDPTKIKSIKDWASPKTPTEIRQFLGLVGYYRRIEPLRIRALVMTTGLDLPKQILEAQIEALKPDNLKNEDVGGMIRKDIPKEKLEPRADGTLCLNDKSWLPCYGDLRFVIMRESHNSKYSIHLGSDKMYQDIKKLYWWPNMKANIATYVSKCLTCAKVKAEHQRPSRLENDPLDKLVRLYLNRIVARHRIPASIIYDRDGKFTSNFWRSFQKALGTEISMSTAYHPEIDGQSERTIQTLEDMLHACVIDFGKGWVKHLPLCKLSYNNSYHASIKAAPYEALYGRKCRSPVCWAEVREAQLTSPEMIQETTEKRGKLNPRYVRPFKVLAKVGKVAYRLELPQELSRVHHTFHVSNLKKCYADEPLVMPLERIHVYVDDIIFGSTNKDLCKAFEKLMKDKFQMSSLDGKSASTPIDTEKPLLKDPDGKDVDVHTYRYLKGKPHLGLWYPKDSPFNLVAYSNSDYAGASLDKKSTTGGCQFLGCRLISWQCKKQTVVTTSSIEAEYVAVASCCAQVLWVQNQLLDYGLIINAVSLKFMLFGLTDLCWSLNAVRSQSFEQILDFLNASVIQYALMVNPTIYVSYIKQFWSSVSLKKTNDVVRLQALIDRKKMIITEDSVRQALRLDDADVEDLFIAFCQGQILPNLKLCCVLSHKIEFCLQEDLAFCLGSIAFCLSQESCVLSLKHCVLPNFQDLAFCLRIPAPNGEALWKCILSGPYKPTTVLVQAVEATDDSPAIPEHTTPEWSRFVTIVKQQHKLDEVSYQKLFDILKQYQKEVNELRAERLAREANPLALVATAQANQDPYYQTSKSHKSYAPSSKPSIPTRSHTTTRHKGKEIAKPITPPSETASEEDCDLKQAQRDKDMQKNLALIAKYFKKIYKPSNNNLRTSSNFRNKNVDTTLWFKNDNQSGQFGNQRIVNVVGAREKVRSSVVHQSGIQCFNCKEFGHFAKECRKPKRVKDSACHKEKMLLSKQAKQVVPLQAEQYDWLANTNEEVDEQELEAHYSYMAKIQEVPTAESVTDSEPVEQNDQNDVESDDERVVLPNLIANLKIDVDENKKIQKQLKKANTTLAQEQKECKAILAETSKSLRESISVRDSCLVALQNKQTEFEKYKAFNDVLLTMTNLNTCLMPLATKTQNDSFRFVHEHKQEMHADLKYVESLEKEIDELESDKAKFSNMYDVILQECVSKDVMCSYLQSLSDLDALAELQCLYLHKVKECDCLAQKLSNQTESVSKEVYSELLKHFAKVEKHSISLEIALQKHKEHVKHDTVWNEKESNVFRKERGQYIKIQDLKAQLHDKNIAISELKKLIKKIVQLILFIVDSGCTKHMTCNLKLLCNFVEKFLGLNHNLFSVGQFCDADLEVAFRKSTCFVRDLQGNDFAHQLSHLNFDYINLLLKKDIVIGLPKLKYVKDQLCSSCELSKAKRSSFKSKAVPSLKGWINLLHMDLCGPMRVASINGKIYVLVIVDDYLRYTWGLFLHSKDETPERHRVLKQDFQCIFKEERIEHQTSTARTPEQNGVVERTNRTLVEAARTMLLASKLPLFFWVEAIATACYTQNRSIIILTHGKTPYHIINDWKPSIKHLYIFGCICYITRDGKILDKMKEKGDSCILVGYSTQSKGYHANVPSQQELDLLFSPLYDEFFNAGSNPQDKQPSTNIQSTSAPSTPTYVYAEENTDNQAEEEQLQDDEFTNPFCALTQEEAESSSTALMDVKMTFLNGPLKDEVYVAQPDGFVDPDHPEKVYRLRKALYGLKQAPRAKYTLEILHKHGMDKGQSIGTPMATKPKLDADLSRKPVDQTDCRSKIRSLMYLTSSRPDIVQAVCFCARYQSRPTKKHHKEVKRIFRYLRGTVNMGLWYPKGSSFDQTTFSDVDHAGCIDSRKSTSRRKQFLGDKLVRWMSKKQNCTAMSSAEAEYMSLSASCAQVMWMRTQLQDYGFNYNKIPLYCDSQSAIAISCNPLQHSRTKHIHTRYQFIKEQVENGIIELYFVRTEYQLADMFTKALPEDRFKYLVRQIGMRCLTPAELEVLAKESA</sequence>
<keyword evidence="4" id="KW-0255">Endonuclease</keyword>
<feature type="coiled-coil region" evidence="12">
    <location>
        <begin position="1592"/>
        <end position="1619"/>
    </location>
</feature>
<dbReference type="SMART" id="SM00343">
    <property type="entry name" value="ZnF_C2HC"/>
    <property type="match status" value="2"/>
</dbReference>
<dbReference type="Pfam" id="PF17921">
    <property type="entry name" value="Integrase_H2C2"/>
    <property type="match status" value="1"/>
</dbReference>
<feature type="compositionally biased region" description="Polar residues" evidence="13">
    <location>
        <begin position="14"/>
        <end position="23"/>
    </location>
</feature>
<dbReference type="GO" id="GO:0003964">
    <property type="term" value="F:RNA-directed DNA polymerase activity"/>
    <property type="evidence" value="ECO:0007669"/>
    <property type="project" value="UniProtKB-KW"/>
</dbReference>
<feature type="domain" description="CCHC-type" evidence="14">
    <location>
        <begin position="1380"/>
        <end position="1395"/>
    </location>
</feature>
<dbReference type="SUPFAM" id="SSF56672">
    <property type="entry name" value="DNA/RNA polymerases"/>
    <property type="match status" value="2"/>
</dbReference>
<dbReference type="GO" id="GO:0015074">
    <property type="term" value="P:DNA integration"/>
    <property type="evidence" value="ECO:0007669"/>
    <property type="project" value="InterPro"/>
</dbReference>
<feature type="compositionally biased region" description="Low complexity" evidence="13">
    <location>
        <begin position="166"/>
        <end position="178"/>
    </location>
</feature>
<gene>
    <name evidence="16" type="ORF">Tci_194176</name>
</gene>
<keyword evidence="2" id="KW-0548">Nucleotidyltransferase</keyword>
<keyword evidence="12" id="KW-0175">Coiled coil</keyword>
<dbReference type="InterPro" id="IPR036875">
    <property type="entry name" value="Znf_CCHC_sf"/>
</dbReference>
<dbReference type="InterPro" id="IPR001969">
    <property type="entry name" value="Aspartic_peptidase_AS"/>
</dbReference>
<feature type="region of interest" description="Disordered" evidence="13">
    <location>
        <begin position="2088"/>
        <end position="2107"/>
    </location>
</feature>
<dbReference type="GO" id="GO:0006508">
    <property type="term" value="P:proteolysis"/>
    <property type="evidence" value="ECO:0007669"/>
    <property type="project" value="InterPro"/>
</dbReference>
<accession>A0A699GSE1</accession>
<dbReference type="GO" id="GO:0003676">
    <property type="term" value="F:nucleic acid binding"/>
    <property type="evidence" value="ECO:0007669"/>
    <property type="project" value="InterPro"/>
</dbReference>
<comment type="caution">
    <text evidence="16">The sequence shown here is derived from an EMBL/GenBank/DDBJ whole genome shotgun (WGS) entry which is preliminary data.</text>
</comment>
<dbReference type="Pfam" id="PF24626">
    <property type="entry name" value="SH3_Tf2-1"/>
    <property type="match status" value="1"/>
</dbReference>
<evidence type="ECO:0000256" key="9">
    <source>
        <dbReference type="ARBA" id="ARBA00033113"/>
    </source>
</evidence>
<dbReference type="Pfam" id="PF00098">
    <property type="entry name" value="zf-CCHC"/>
    <property type="match status" value="2"/>
</dbReference>
<dbReference type="Pfam" id="PF08284">
    <property type="entry name" value="RVP_2"/>
    <property type="match status" value="1"/>
</dbReference>
<dbReference type="PROSITE" id="PS50158">
    <property type="entry name" value="ZF_CCHC"/>
    <property type="match status" value="1"/>
</dbReference>
<dbReference type="InterPro" id="IPR043128">
    <property type="entry name" value="Rev_trsase/Diguanyl_cyclase"/>
</dbReference>
<reference evidence="16" key="1">
    <citation type="journal article" date="2019" name="Sci. Rep.">
        <title>Draft genome of Tanacetum cinerariifolium, the natural source of mosquito coil.</title>
        <authorList>
            <person name="Yamashiro T."/>
            <person name="Shiraishi A."/>
            <person name="Satake H."/>
            <person name="Nakayama K."/>
        </authorList>
    </citation>
    <scope>NUCLEOTIDE SEQUENCE</scope>
</reference>
<evidence type="ECO:0000256" key="13">
    <source>
        <dbReference type="SAM" id="MobiDB-lite"/>
    </source>
</evidence>
<dbReference type="Gene3D" id="3.30.70.270">
    <property type="match status" value="1"/>
</dbReference>
<evidence type="ECO:0000256" key="10">
    <source>
        <dbReference type="ARBA" id="ARBA00057243"/>
    </source>
</evidence>
<organism evidence="16">
    <name type="scientific">Tanacetum cinerariifolium</name>
    <name type="common">Dalmatian daisy</name>
    <name type="synonym">Chrysanthemum cinerariifolium</name>
    <dbReference type="NCBI Taxonomy" id="118510"/>
    <lineage>
        <taxon>Eukaryota</taxon>
        <taxon>Viridiplantae</taxon>
        <taxon>Streptophyta</taxon>
        <taxon>Embryophyta</taxon>
        <taxon>Tracheophyta</taxon>
        <taxon>Spermatophyta</taxon>
        <taxon>Magnoliopsida</taxon>
        <taxon>eudicotyledons</taxon>
        <taxon>Gunneridae</taxon>
        <taxon>Pentapetalae</taxon>
        <taxon>asterids</taxon>
        <taxon>campanulids</taxon>
        <taxon>Asterales</taxon>
        <taxon>Asteraceae</taxon>
        <taxon>Asteroideae</taxon>
        <taxon>Anthemideae</taxon>
        <taxon>Anthemidinae</taxon>
        <taxon>Tanacetum</taxon>
    </lineage>
</organism>
<keyword evidence="11" id="KW-0862">Zinc</keyword>
<dbReference type="InterPro" id="IPR001878">
    <property type="entry name" value="Znf_CCHC"/>
</dbReference>
<keyword evidence="11" id="KW-0863">Zinc-finger</keyword>
<dbReference type="InterPro" id="IPR043502">
    <property type="entry name" value="DNA/RNA_pol_sf"/>
</dbReference>
<evidence type="ECO:0000256" key="8">
    <source>
        <dbReference type="ARBA" id="ARBA00032154"/>
    </source>
</evidence>
<evidence type="ECO:0000256" key="3">
    <source>
        <dbReference type="ARBA" id="ARBA00022722"/>
    </source>
</evidence>
<dbReference type="PANTHER" id="PTHR11439:SF509">
    <property type="entry name" value="RNA-DIRECTED DNA POLYMERASE"/>
    <property type="match status" value="1"/>
</dbReference>
<dbReference type="PROSITE" id="PS00141">
    <property type="entry name" value="ASP_PROTEASE"/>
    <property type="match status" value="1"/>
</dbReference>
<dbReference type="GO" id="GO:0004519">
    <property type="term" value="F:endonuclease activity"/>
    <property type="evidence" value="ECO:0007669"/>
    <property type="project" value="UniProtKB-KW"/>
</dbReference>
<evidence type="ECO:0000256" key="2">
    <source>
        <dbReference type="ARBA" id="ARBA00022695"/>
    </source>
</evidence>
<dbReference type="PROSITE" id="PS50994">
    <property type="entry name" value="INTEGRASE"/>
    <property type="match status" value="2"/>
</dbReference>
<feature type="region of interest" description="Disordered" evidence="13">
    <location>
        <begin position="157"/>
        <end position="187"/>
    </location>
</feature>
<evidence type="ECO:0000259" key="14">
    <source>
        <dbReference type="PROSITE" id="PS50158"/>
    </source>
</evidence>
<dbReference type="Gene3D" id="3.10.10.10">
    <property type="entry name" value="HIV Type 1 Reverse Transcriptase, subunit A, domain 1"/>
    <property type="match status" value="1"/>
</dbReference>
<dbReference type="InterPro" id="IPR013103">
    <property type="entry name" value="RVT_2"/>
</dbReference>
<evidence type="ECO:0000256" key="5">
    <source>
        <dbReference type="ARBA" id="ARBA00022801"/>
    </source>
</evidence>
<dbReference type="EMBL" id="BKCJ010049724">
    <property type="protein sequence ID" value="GEW22200.1"/>
    <property type="molecule type" value="Genomic_DNA"/>
</dbReference>
<dbReference type="InterPro" id="IPR001584">
    <property type="entry name" value="Integrase_cat-core"/>
</dbReference>
<dbReference type="Gene3D" id="4.10.60.10">
    <property type="entry name" value="Zinc finger, CCHC-type"/>
    <property type="match status" value="1"/>
</dbReference>
<comment type="function">
    <text evidence="10">Capsid protein (CA) is the structural component of the virus-like particle (VLP), forming the shell that encapsulates the retrotransposons dimeric RNA genome. The particles are assembled from trimer-clustered units and there are holes in the capsid shells that allow for the diffusion of macromolecules. CA also has nucleocapsid-like chaperone activity, promoting primer tRNA(i)-Met annealing to the multipartite primer-binding site (PBS), dimerization of Ty1 RNA and initiation of reverse transcription.</text>
</comment>
<keyword evidence="5" id="KW-0378">Hydrolase</keyword>
<feature type="region of interest" description="Disordered" evidence="13">
    <location>
        <begin position="1"/>
        <end position="23"/>
    </location>
</feature>
<feature type="region of interest" description="Disordered" evidence="13">
    <location>
        <begin position="1245"/>
        <end position="1296"/>
    </location>
</feature>
<dbReference type="Gene3D" id="3.30.420.10">
    <property type="entry name" value="Ribonuclease H-like superfamily/Ribonuclease H"/>
    <property type="match status" value="2"/>
</dbReference>
<dbReference type="InterPro" id="IPR036397">
    <property type="entry name" value="RNaseH_sf"/>
</dbReference>
<dbReference type="SUPFAM" id="SSF53098">
    <property type="entry name" value="Ribonuclease H-like"/>
    <property type="match status" value="2"/>
</dbReference>
<dbReference type="GO" id="GO:0004190">
    <property type="term" value="F:aspartic-type endopeptidase activity"/>
    <property type="evidence" value="ECO:0007669"/>
    <property type="project" value="InterPro"/>
</dbReference>
<keyword evidence="11" id="KW-0479">Metal-binding</keyword>
<feature type="compositionally biased region" description="Polar residues" evidence="13">
    <location>
        <begin position="1256"/>
        <end position="1268"/>
    </location>
</feature>
<evidence type="ECO:0000256" key="7">
    <source>
        <dbReference type="ARBA" id="ARBA00030524"/>
    </source>
</evidence>
<protein>
    <recommendedName>
        <fullName evidence="7">Gag-Pol-p199</fullName>
    </recommendedName>
    <alternativeName>
        <fullName evidence="8">TY1A-TY1B</fullName>
    </alternativeName>
    <alternativeName>
        <fullName evidence="9">p190</fullName>
    </alternativeName>
</protein>
<feature type="coiled-coil region" evidence="12">
    <location>
        <begin position="1203"/>
        <end position="1230"/>
    </location>
</feature>
<keyword evidence="3" id="KW-0540">Nuclease</keyword>
<evidence type="ECO:0000256" key="1">
    <source>
        <dbReference type="ARBA" id="ARBA00022679"/>
    </source>
</evidence>
<keyword evidence="1" id="KW-0808">Transferase</keyword>
<feature type="region of interest" description="Disordered" evidence="13">
    <location>
        <begin position="2215"/>
        <end position="2236"/>
    </location>
</feature>
<dbReference type="CDD" id="cd09272">
    <property type="entry name" value="RNase_HI_RT_Ty1"/>
    <property type="match status" value="2"/>
</dbReference>
<dbReference type="Pfam" id="PF07727">
    <property type="entry name" value="RVT_2"/>
    <property type="match status" value="1"/>
</dbReference>
<evidence type="ECO:0000256" key="12">
    <source>
        <dbReference type="SAM" id="Coils"/>
    </source>
</evidence>
<feature type="region of interest" description="Disordered" evidence="13">
    <location>
        <begin position="1456"/>
        <end position="1476"/>
    </location>
</feature>
<dbReference type="Gene3D" id="1.10.340.70">
    <property type="match status" value="1"/>
</dbReference>
<feature type="compositionally biased region" description="Basic and acidic residues" evidence="13">
    <location>
        <begin position="2226"/>
        <end position="2236"/>
    </location>
</feature>
<evidence type="ECO:0000313" key="16">
    <source>
        <dbReference type="EMBL" id="GEW22200.1"/>
    </source>
</evidence>
<evidence type="ECO:0000256" key="6">
    <source>
        <dbReference type="ARBA" id="ARBA00022918"/>
    </source>
</evidence>
<dbReference type="SUPFAM" id="SSF57756">
    <property type="entry name" value="Retrovirus zinc finger-like domains"/>
    <property type="match status" value="1"/>
</dbReference>
<keyword evidence="6" id="KW-0695">RNA-directed DNA polymerase</keyword>
<evidence type="ECO:0000256" key="4">
    <source>
        <dbReference type="ARBA" id="ARBA00022759"/>
    </source>
</evidence>
<proteinExistence type="predicted"/>
<feature type="domain" description="Integrase catalytic" evidence="15">
    <location>
        <begin position="1924"/>
        <end position="2019"/>
    </location>
</feature>
<dbReference type="InterPro" id="IPR041588">
    <property type="entry name" value="Integrase_H2C2"/>
</dbReference>
<dbReference type="InterPro" id="IPR012337">
    <property type="entry name" value="RNaseH-like_sf"/>
</dbReference>
<feature type="coiled-coil region" evidence="12">
    <location>
        <begin position="1497"/>
        <end position="1524"/>
    </location>
</feature>
<name>A0A699GSE1_TANCI</name>
<feature type="compositionally biased region" description="Acidic residues" evidence="13">
    <location>
        <begin position="1464"/>
        <end position="1476"/>
    </location>
</feature>